<evidence type="ECO:0000313" key="3">
    <source>
        <dbReference type="Proteomes" id="UP001589718"/>
    </source>
</evidence>
<keyword evidence="3" id="KW-1185">Reference proteome</keyword>
<dbReference type="RefSeq" id="WP_345219537.1">
    <property type="nucleotide sequence ID" value="NZ_BAAAXE010000002.1"/>
</dbReference>
<dbReference type="InterPro" id="IPR038282">
    <property type="entry name" value="DUF2267_sf"/>
</dbReference>
<dbReference type="Gene3D" id="1.10.490.110">
    <property type="entry name" value="Uncharacterized conserved protein DUF2267"/>
    <property type="match status" value="1"/>
</dbReference>
<dbReference type="InterPro" id="IPR018727">
    <property type="entry name" value="DUF2267"/>
</dbReference>
<evidence type="ECO:0000313" key="2">
    <source>
        <dbReference type="EMBL" id="MFB9524797.1"/>
    </source>
</evidence>
<gene>
    <name evidence="2" type="ORF">ACFFTU_33180</name>
</gene>
<reference evidence="2 3" key="1">
    <citation type="submission" date="2024-09" db="EMBL/GenBank/DDBJ databases">
        <authorList>
            <person name="Sun Q."/>
            <person name="Mori K."/>
        </authorList>
    </citation>
    <scope>NUCLEOTIDE SEQUENCE [LARGE SCALE GENOMIC DNA]</scope>
    <source>
        <strain evidence="2 3">JCM 4362</strain>
    </source>
</reference>
<dbReference type="EMBL" id="JBHMCR010000024">
    <property type="protein sequence ID" value="MFB9524797.1"/>
    <property type="molecule type" value="Genomic_DNA"/>
</dbReference>
<sequence>MTATATPGRTRTPDAVPREHGADFREFVARVRADGLYRSAAHAEDVTRTVLACLGAQLTGDERVELAARLPREAAEALVSRAPGPRPLTGFGFVQDLAARRGTGPGPARWDAGSVLRQVARLAGPRLSERLLAGLPEGYALLFGVAQLVPRNRVPVG</sequence>
<proteinExistence type="predicted"/>
<accession>A0ABV5PNL0</accession>
<dbReference type="Pfam" id="PF10025">
    <property type="entry name" value="DUF2267"/>
    <property type="match status" value="1"/>
</dbReference>
<protein>
    <submittedName>
        <fullName evidence="2">DUF2267 domain-containing protein</fullName>
    </submittedName>
</protein>
<comment type="caution">
    <text evidence="2">The sequence shown here is derived from an EMBL/GenBank/DDBJ whole genome shotgun (WGS) entry which is preliminary data.</text>
</comment>
<dbReference type="Proteomes" id="UP001589718">
    <property type="component" value="Unassembled WGS sequence"/>
</dbReference>
<organism evidence="2 3">
    <name type="scientific">Streptomyces cremeus</name>
    <dbReference type="NCBI Taxonomy" id="66881"/>
    <lineage>
        <taxon>Bacteria</taxon>
        <taxon>Bacillati</taxon>
        <taxon>Actinomycetota</taxon>
        <taxon>Actinomycetes</taxon>
        <taxon>Kitasatosporales</taxon>
        <taxon>Streptomycetaceae</taxon>
        <taxon>Streptomyces</taxon>
    </lineage>
</organism>
<name>A0ABV5PNL0_STRCM</name>
<evidence type="ECO:0000256" key="1">
    <source>
        <dbReference type="SAM" id="MobiDB-lite"/>
    </source>
</evidence>
<feature type="region of interest" description="Disordered" evidence="1">
    <location>
        <begin position="1"/>
        <end position="20"/>
    </location>
</feature>
<feature type="compositionally biased region" description="Low complexity" evidence="1">
    <location>
        <begin position="1"/>
        <end position="10"/>
    </location>
</feature>